<keyword evidence="2" id="KW-0698">rRNA processing</keyword>
<keyword evidence="8" id="KW-0539">Nucleus</keyword>
<dbReference type="Gene3D" id="3.30.420.10">
    <property type="entry name" value="Ribonuclease H-like superfamily/Ribonuclease H"/>
    <property type="match status" value="1"/>
</dbReference>
<dbReference type="SUPFAM" id="SSF47819">
    <property type="entry name" value="HRDC-like"/>
    <property type="match status" value="1"/>
</dbReference>
<dbReference type="EMBL" id="OOIL02000182">
    <property type="protein sequence ID" value="VFQ61610.1"/>
    <property type="molecule type" value="Genomic_DNA"/>
</dbReference>
<dbReference type="InterPro" id="IPR049559">
    <property type="entry name" value="Rrp6p-like_exo"/>
</dbReference>
<dbReference type="GO" id="GO:0005730">
    <property type="term" value="C:nucleolus"/>
    <property type="evidence" value="ECO:0007669"/>
    <property type="project" value="UniProtKB-ARBA"/>
</dbReference>
<dbReference type="GO" id="GO:0000175">
    <property type="term" value="F:3'-5'-RNA exonuclease activity"/>
    <property type="evidence" value="ECO:0007669"/>
    <property type="project" value="InterPro"/>
</dbReference>
<feature type="compositionally biased region" description="Polar residues" evidence="11">
    <location>
        <begin position="812"/>
        <end position="823"/>
    </location>
</feature>
<evidence type="ECO:0000259" key="12">
    <source>
        <dbReference type="PROSITE" id="PS50967"/>
    </source>
</evidence>
<comment type="subcellular location">
    <subcellularLocation>
        <location evidence="1">Nucleus</location>
    </subcellularLocation>
</comment>
<dbReference type="PROSITE" id="PS50967">
    <property type="entry name" value="HRDC"/>
    <property type="match status" value="1"/>
</dbReference>
<dbReference type="SMART" id="SM00341">
    <property type="entry name" value="HRDC"/>
    <property type="match status" value="1"/>
</dbReference>
<dbReference type="SMART" id="SM00474">
    <property type="entry name" value="35EXOc"/>
    <property type="match status" value="1"/>
</dbReference>
<keyword evidence="4" id="KW-0378">Hydrolase</keyword>
<evidence type="ECO:0000256" key="5">
    <source>
        <dbReference type="ARBA" id="ARBA00022835"/>
    </source>
</evidence>
<dbReference type="InterPro" id="IPR044876">
    <property type="entry name" value="HRDC_dom_sf"/>
</dbReference>
<dbReference type="Proteomes" id="UP000595140">
    <property type="component" value="Unassembled WGS sequence"/>
</dbReference>
<evidence type="ECO:0000256" key="1">
    <source>
        <dbReference type="ARBA" id="ARBA00004123"/>
    </source>
</evidence>
<dbReference type="GO" id="GO:0071039">
    <property type="term" value="P:nuclear polyadenylation-dependent CUT catabolic process"/>
    <property type="evidence" value="ECO:0007669"/>
    <property type="project" value="TreeGrafter"/>
</dbReference>
<dbReference type="PANTHER" id="PTHR12124:SF47">
    <property type="entry name" value="EXOSOME COMPONENT 10"/>
    <property type="match status" value="1"/>
</dbReference>
<feature type="compositionally biased region" description="Basic and acidic residues" evidence="11">
    <location>
        <begin position="679"/>
        <end position="688"/>
    </location>
</feature>
<gene>
    <name evidence="13" type="ORF">CCAM_LOCUS3386</name>
</gene>
<dbReference type="GO" id="GO:0071035">
    <property type="term" value="P:nuclear polyadenylation-dependent rRNA catabolic process"/>
    <property type="evidence" value="ECO:0007669"/>
    <property type="project" value="TreeGrafter"/>
</dbReference>
<dbReference type="SUPFAM" id="SSF53098">
    <property type="entry name" value="Ribonuclease H-like"/>
    <property type="match status" value="1"/>
</dbReference>
<dbReference type="GO" id="GO:0000176">
    <property type="term" value="C:nuclear exosome (RNase complex)"/>
    <property type="evidence" value="ECO:0007669"/>
    <property type="project" value="InterPro"/>
</dbReference>
<dbReference type="PANTHER" id="PTHR12124">
    <property type="entry name" value="POLYMYOSITIS/SCLERODERMA AUTOANTIGEN-RELATED"/>
    <property type="match status" value="1"/>
</dbReference>
<dbReference type="GO" id="GO:0000467">
    <property type="term" value="P:exonucleolytic trimming to generate mature 3'-end of 5.8S rRNA from tricistronic rRNA transcript (SSU-rRNA, 5.8S rRNA, LSU-rRNA)"/>
    <property type="evidence" value="ECO:0007669"/>
    <property type="project" value="InterPro"/>
</dbReference>
<dbReference type="GO" id="GO:0003727">
    <property type="term" value="F:single-stranded RNA binding"/>
    <property type="evidence" value="ECO:0007669"/>
    <property type="project" value="TreeGrafter"/>
</dbReference>
<feature type="compositionally biased region" description="Acidic residues" evidence="11">
    <location>
        <begin position="749"/>
        <end position="759"/>
    </location>
</feature>
<comment type="similarity">
    <text evidence="9">Belongs to the exosome component 10/RRP6 family.</text>
</comment>
<feature type="region of interest" description="Disordered" evidence="11">
    <location>
        <begin position="600"/>
        <end position="624"/>
    </location>
</feature>
<dbReference type="GO" id="GO:0071037">
    <property type="term" value="P:nuclear polyadenylation-dependent snRNA catabolic process"/>
    <property type="evidence" value="ECO:0007669"/>
    <property type="project" value="TreeGrafter"/>
</dbReference>
<dbReference type="OrthoDB" id="2250022at2759"/>
<dbReference type="InterPro" id="IPR012588">
    <property type="entry name" value="Exosome-assoc_fac_Rrp6_N"/>
</dbReference>
<dbReference type="GO" id="GO:0071040">
    <property type="term" value="P:nuclear polyadenylation-dependent antisense transcript catabolic process"/>
    <property type="evidence" value="ECO:0007669"/>
    <property type="project" value="TreeGrafter"/>
</dbReference>
<feature type="region of interest" description="Disordered" evidence="11">
    <location>
        <begin position="891"/>
        <end position="945"/>
    </location>
</feature>
<accession>A0A484K844</accession>
<name>A0A484K844_9ASTE</name>
<dbReference type="InterPro" id="IPR045092">
    <property type="entry name" value="Rrp6-like"/>
</dbReference>
<dbReference type="InterPro" id="IPR002562">
    <property type="entry name" value="3'-5'_exonuclease_dom"/>
</dbReference>
<feature type="region of interest" description="Disordered" evidence="11">
    <location>
        <begin position="673"/>
        <end position="847"/>
    </location>
</feature>
<keyword evidence="14" id="KW-1185">Reference proteome</keyword>
<keyword evidence="5" id="KW-0271">Exosome</keyword>
<dbReference type="Pfam" id="PF08066">
    <property type="entry name" value="PMC2NT"/>
    <property type="match status" value="1"/>
</dbReference>
<dbReference type="InterPro" id="IPR036397">
    <property type="entry name" value="RNaseH_sf"/>
</dbReference>
<keyword evidence="10" id="KW-0175">Coiled coil</keyword>
<keyword evidence="6" id="KW-0269">Exonuclease</keyword>
<proteinExistence type="inferred from homology"/>
<evidence type="ECO:0000256" key="4">
    <source>
        <dbReference type="ARBA" id="ARBA00022801"/>
    </source>
</evidence>
<dbReference type="GO" id="GO:0080188">
    <property type="term" value="P:gene silencing by siRNA-directed DNA methylation"/>
    <property type="evidence" value="ECO:0007669"/>
    <property type="project" value="UniProtKB-ARBA"/>
</dbReference>
<dbReference type="InterPro" id="IPR010997">
    <property type="entry name" value="HRDC-like_sf"/>
</dbReference>
<protein>
    <recommendedName>
        <fullName evidence="12">HRDC domain-containing protein</fullName>
    </recommendedName>
</protein>
<evidence type="ECO:0000256" key="3">
    <source>
        <dbReference type="ARBA" id="ARBA00022722"/>
    </source>
</evidence>
<dbReference type="GO" id="GO:0071044">
    <property type="term" value="P:histone mRNA catabolic process"/>
    <property type="evidence" value="ECO:0007669"/>
    <property type="project" value="TreeGrafter"/>
</dbReference>
<dbReference type="Pfam" id="PF01612">
    <property type="entry name" value="DNA_pol_A_exo1"/>
    <property type="match status" value="1"/>
</dbReference>
<evidence type="ECO:0000256" key="7">
    <source>
        <dbReference type="ARBA" id="ARBA00023158"/>
    </source>
</evidence>
<evidence type="ECO:0000256" key="8">
    <source>
        <dbReference type="ARBA" id="ARBA00023242"/>
    </source>
</evidence>
<evidence type="ECO:0000256" key="10">
    <source>
        <dbReference type="SAM" id="Coils"/>
    </source>
</evidence>
<dbReference type="GO" id="GO:0071051">
    <property type="term" value="P:poly(A)-dependent snoRNA 3'-end processing"/>
    <property type="evidence" value="ECO:0007669"/>
    <property type="project" value="TreeGrafter"/>
</dbReference>
<feature type="domain" description="HRDC" evidence="12">
    <location>
        <begin position="469"/>
        <end position="549"/>
    </location>
</feature>
<dbReference type="AlphaFoldDB" id="A0A484K844"/>
<evidence type="ECO:0000256" key="2">
    <source>
        <dbReference type="ARBA" id="ARBA00022552"/>
    </source>
</evidence>
<dbReference type="GO" id="GO:0071038">
    <property type="term" value="P:TRAMP-dependent tRNA surveillance pathway"/>
    <property type="evidence" value="ECO:0007669"/>
    <property type="project" value="TreeGrafter"/>
</dbReference>
<dbReference type="InterPro" id="IPR012337">
    <property type="entry name" value="RNaseH-like_sf"/>
</dbReference>
<dbReference type="InterPro" id="IPR002121">
    <property type="entry name" value="HRDC_dom"/>
</dbReference>
<dbReference type="GO" id="GO:0000166">
    <property type="term" value="F:nucleotide binding"/>
    <property type="evidence" value="ECO:0007669"/>
    <property type="project" value="InterPro"/>
</dbReference>
<dbReference type="Gene3D" id="1.10.150.80">
    <property type="entry name" value="HRDC domain"/>
    <property type="match status" value="1"/>
</dbReference>
<evidence type="ECO:0000313" key="13">
    <source>
        <dbReference type="EMBL" id="VFQ61610.1"/>
    </source>
</evidence>
<sequence length="945" mass="105616">MMDVTTSVADSQKPEALRELTAAGGPLSSSIAKLSGSSRGIPAEKDFHFYNNFPEFRSPVKTIDKKSKEILEKVGALSELWGKARPLPDDSDDEYDWLVTLNDDVLERLDSSIDEFQTVRKTEEENGVKMDSDGGFQVVLRRKNKKAASASVSANCIVEKSEEKVGEGVKVATKPKPKVPFHVANIRRPQDEYKIIVNNSNQPFEHVWLQKSEDGSRFMHPLEELSALDFVGSASVIEPIEPPPIEKTPFKYVEHVKDLKQLAAKLRGVDEFAVDLEHNQYRSFQGMTCLMQISTRSEDFVVDTLKLRVQVGPYLREVFKDPTKKKVMHGADRDIVWLQRDFGIYVCNLFDTGQASRVLKLERKSLEYLLHHFCGVEAKKEYQNADWRMRPLPIEMMRYAREDTHYLLYIYDVMRMKLLELPPDPESSDSPVVEVYKRSYDICMQLYQKELLTDSSYLHIYGLQGAGLNAQQLAIVAGLCEWRDAIARAEDESTGYVLPNRTLVEIAKQMPLNANKLRWLVKSKHPYVEHNLSAVVSVIRHSIQNYAAYEAAAKLLNERRIAMEENALAATEEDDGFTPESPEHLKMDAEAEAITIGSESLNNNTCGSSVTEKQQKNSSLEHGSSITKVIPTSKDTRILGNCENESVEVATSKQAEVIVPALRKPSRGLGMLLGGSAKRKLDSRRGQDDTNLEQIKSSLNLPFPTFTDKNEPSRQALEEEAPALPSESSLHKEPVSGPPVTSNLGDIIVLEDDDDDDMAEPISNHSEEAAPANNNSEDAAKSSPPFTTSYLGDIIVLDDDSDDDRRKDKEPTNSVSETAHNVQQPPPVNSELEDDDPPETLSELSSSFQKCFQSMEESRAAKLAEKSKGCGSESRFEPFNYEEARKEVIFGEEEGSGKAGGETSKSKKKSAGSVGPFNTELENEFQQGKRRQAFPASGNRSYTFH</sequence>
<organism evidence="13 14">
    <name type="scientific">Cuscuta campestris</name>
    <dbReference type="NCBI Taxonomy" id="132261"/>
    <lineage>
        <taxon>Eukaryota</taxon>
        <taxon>Viridiplantae</taxon>
        <taxon>Streptophyta</taxon>
        <taxon>Embryophyta</taxon>
        <taxon>Tracheophyta</taxon>
        <taxon>Spermatophyta</taxon>
        <taxon>Magnoliopsida</taxon>
        <taxon>eudicotyledons</taxon>
        <taxon>Gunneridae</taxon>
        <taxon>Pentapetalae</taxon>
        <taxon>asterids</taxon>
        <taxon>lamiids</taxon>
        <taxon>Solanales</taxon>
        <taxon>Convolvulaceae</taxon>
        <taxon>Cuscuteae</taxon>
        <taxon>Cuscuta</taxon>
        <taxon>Cuscuta subgen. Grammica</taxon>
        <taxon>Cuscuta sect. Cleistogrammica</taxon>
    </lineage>
</organism>
<feature type="coiled-coil region" evidence="10">
    <location>
        <begin position="546"/>
        <end position="573"/>
    </location>
</feature>
<evidence type="ECO:0000256" key="6">
    <source>
        <dbReference type="ARBA" id="ARBA00022839"/>
    </source>
</evidence>
<reference evidence="13 14" key="1">
    <citation type="submission" date="2018-04" db="EMBL/GenBank/DDBJ databases">
        <authorList>
            <person name="Vogel A."/>
        </authorList>
    </citation>
    <scope>NUCLEOTIDE SEQUENCE [LARGE SCALE GENOMIC DNA]</scope>
</reference>
<evidence type="ECO:0000256" key="9">
    <source>
        <dbReference type="ARBA" id="ARBA00043957"/>
    </source>
</evidence>
<dbReference type="CDD" id="cd06147">
    <property type="entry name" value="Rrp6p_like_exo"/>
    <property type="match status" value="1"/>
</dbReference>
<dbReference type="FunFam" id="1.10.150.80:FF:000001">
    <property type="entry name" value="Putative exosome component 10"/>
    <property type="match status" value="1"/>
</dbReference>
<dbReference type="FunFam" id="3.30.420.10:FF:000065">
    <property type="entry name" value="Protein RRP6-like 2 isoform A"/>
    <property type="match status" value="1"/>
</dbReference>
<keyword evidence="7" id="KW-0943">RNA-mediated gene silencing</keyword>
<dbReference type="Pfam" id="PF00570">
    <property type="entry name" value="HRDC"/>
    <property type="match status" value="1"/>
</dbReference>
<evidence type="ECO:0000256" key="11">
    <source>
        <dbReference type="SAM" id="MobiDB-lite"/>
    </source>
</evidence>
<dbReference type="GO" id="GO:0071036">
    <property type="term" value="P:nuclear polyadenylation-dependent snoRNA catabolic process"/>
    <property type="evidence" value="ECO:0007669"/>
    <property type="project" value="TreeGrafter"/>
</dbReference>
<evidence type="ECO:0000313" key="14">
    <source>
        <dbReference type="Proteomes" id="UP000595140"/>
    </source>
</evidence>
<keyword evidence="3" id="KW-0540">Nuclease</keyword>